<dbReference type="EMBL" id="FQUZ01000023">
    <property type="protein sequence ID" value="SHF45937.1"/>
    <property type="molecule type" value="Genomic_DNA"/>
</dbReference>
<dbReference type="NCBIfam" id="NF010051">
    <property type="entry name" value="PRK13528.1"/>
    <property type="match status" value="1"/>
</dbReference>
<keyword evidence="12 13" id="KW-0998">Cell outer membrane</keyword>
<protein>
    <submittedName>
        <fullName evidence="19">Outer membrane receptor for ferrienterochelin and colicins</fullName>
    </submittedName>
</protein>
<dbReference type="SMART" id="SM00965">
    <property type="entry name" value="STN"/>
    <property type="match status" value="1"/>
</dbReference>
<dbReference type="NCBIfam" id="NF010048">
    <property type="entry name" value="PRK13524.1"/>
    <property type="match status" value="1"/>
</dbReference>
<dbReference type="PROSITE" id="PS52016">
    <property type="entry name" value="TONB_DEPENDENT_REC_3"/>
    <property type="match status" value="1"/>
</dbReference>
<evidence type="ECO:0000256" key="15">
    <source>
        <dbReference type="RuleBase" id="RU003357"/>
    </source>
</evidence>
<dbReference type="AlphaFoldDB" id="A0A1M5BUI5"/>
<dbReference type="GO" id="GO:0044718">
    <property type="term" value="P:siderophore transmembrane transport"/>
    <property type="evidence" value="ECO:0007669"/>
    <property type="project" value="TreeGrafter"/>
</dbReference>
<evidence type="ECO:0000256" key="10">
    <source>
        <dbReference type="ARBA" id="ARBA00023136"/>
    </source>
</evidence>
<comment type="similarity">
    <text evidence="2 13 15">Belongs to the TonB-dependent receptor family.</text>
</comment>
<feature type="signal peptide" evidence="17">
    <location>
        <begin position="1"/>
        <end position="25"/>
    </location>
</feature>
<evidence type="ECO:0000256" key="5">
    <source>
        <dbReference type="ARBA" id="ARBA00022496"/>
    </source>
</evidence>
<dbReference type="Pfam" id="PF07715">
    <property type="entry name" value="Plug"/>
    <property type="match status" value="1"/>
</dbReference>
<evidence type="ECO:0000313" key="19">
    <source>
        <dbReference type="EMBL" id="SHF45937.1"/>
    </source>
</evidence>
<dbReference type="InterPro" id="IPR039426">
    <property type="entry name" value="TonB-dep_rcpt-like"/>
</dbReference>
<dbReference type="InterPro" id="IPR000531">
    <property type="entry name" value="Beta-barrel_TonB"/>
</dbReference>
<keyword evidence="5" id="KW-0406">Ion transport</keyword>
<keyword evidence="10 13" id="KW-0472">Membrane</keyword>
<dbReference type="Gene3D" id="3.55.50.30">
    <property type="match status" value="1"/>
</dbReference>
<dbReference type="GO" id="GO:0042912">
    <property type="term" value="F:colicin transmembrane transporter activity"/>
    <property type="evidence" value="ECO:0007669"/>
    <property type="project" value="TreeGrafter"/>
</dbReference>
<evidence type="ECO:0000256" key="14">
    <source>
        <dbReference type="PROSITE-ProRule" id="PRU10144"/>
    </source>
</evidence>
<gene>
    <name evidence="19" type="ORF">SAMN02745117_01993</name>
</gene>
<evidence type="ECO:0000256" key="3">
    <source>
        <dbReference type="ARBA" id="ARBA00022448"/>
    </source>
</evidence>
<dbReference type="RefSeq" id="WP_073356544.1">
    <property type="nucleotide sequence ID" value="NZ_FQUZ01000023.1"/>
</dbReference>
<keyword evidence="3 13" id="KW-0813">Transport</keyword>
<keyword evidence="8" id="KW-0408">Iron</keyword>
<dbReference type="PANTHER" id="PTHR30069:SF51">
    <property type="entry name" value="FERRIENTEROBACTIN RECEPTOR"/>
    <property type="match status" value="1"/>
</dbReference>
<dbReference type="PROSITE" id="PS01156">
    <property type="entry name" value="TONB_DEPENDENT_REC_2"/>
    <property type="match status" value="1"/>
</dbReference>
<evidence type="ECO:0000313" key="20">
    <source>
        <dbReference type="Proteomes" id="UP000184327"/>
    </source>
</evidence>
<dbReference type="InterPro" id="IPR010917">
    <property type="entry name" value="TonB_rcpt_CS"/>
</dbReference>
<evidence type="ECO:0000256" key="13">
    <source>
        <dbReference type="PROSITE-ProRule" id="PRU01360"/>
    </source>
</evidence>
<keyword evidence="20" id="KW-1185">Reference proteome</keyword>
<evidence type="ECO:0000256" key="16">
    <source>
        <dbReference type="SAM" id="MobiDB-lite"/>
    </source>
</evidence>
<dbReference type="InterPro" id="IPR011662">
    <property type="entry name" value="Secretin/TonB_short_N"/>
</dbReference>
<dbReference type="SUPFAM" id="SSF56935">
    <property type="entry name" value="Porins"/>
    <property type="match status" value="1"/>
</dbReference>
<evidence type="ECO:0000256" key="4">
    <source>
        <dbReference type="ARBA" id="ARBA00022452"/>
    </source>
</evidence>
<evidence type="ECO:0000256" key="1">
    <source>
        <dbReference type="ARBA" id="ARBA00004571"/>
    </source>
</evidence>
<feature type="region of interest" description="Disordered" evidence="16">
    <location>
        <begin position="497"/>
        <end position="517"/>
    </location>
</feature>
<dbReference type="Gene3D" id="2.170.130.10">
    <property type="entry name" value="TonB-dependent receptor, plug domain"/>
    <property type="match status" value="1"/>
</dbReference>
<evidence type="ECO:0000256" key="12">
    <source>
        <dbReference type="ARBA" id="ARBA00023237"/>
    </source>
</evidence>
<evidence type="ECO:0000256" key="2">
    <source>
        <dbReference type="ARBA" id="ARBA00009810"/>
    </source>
</evidence>
<dbReference type="Proteomes" id="UP000184327">
    <property type="component" value="Unassembled WGS sequence"/>
</dbReference>
<dbReference type="STRING" id="1122156.SAMN02745117_01993"/>
<reference evidence="19 20" key="1">
    <citation type="submission" date="2016-11" db="EMBL/GenBank/DDBJ databases">
        <authorList>
            <person name="Jaros S."/>
            <person name="Januszkiewicz K."/>
            <person name="Wedrychowicz H."/>
        </authorList>
    </citation>
    <scope>NUCLEOTIDE SEQUENCE [LARGE SCALE GENOMIC DNA]</scope>
    <source>
        <strain evidence="19 20">DSM 16112</strain>
    </source>
</reference>
<dbReference type="InterPro" id="IPR037066">
    <property type="entry name" value="Plug_dom_sf"/>
</dbReference>
<dbReference type="InterPro" id="IPR036942">
    <property type="entry name" value="Beta-barrel_TonB_sf"/>
</dbReference>
<keyword evidence="7 17" id="KW-0732">Signal</keyword>
<dbReference type="Gene3D" id="2.40.170.20">
    <property type="entry name" value="TonB-dependent receptor, beta-barrel domain"/>
    <property type="match status" value="1"/>
</dbReference>
<feature type="chain" id="PRO_5009909143" evidence="17">
    <location>
        <begin position="26"/>
        <end position="851"/>
    </location>
</feature>
<dbReference type="InterPro" id="IPR058134">
    <property type="entry name" value="PirA/FepA/PfeA"/>
</dbReference>
<evidence type="ECO:0000256" key="8">
    <source>
        <dbReference type="ARBA" id="ARBA00023004"/>
    </source>
</evidence>
<sequence>MPSGSTLARWLVLSAAASLSMLADAQTGGAATHPVHIQIAAQPLATAIHELVRTTQHPVTYSSALVSGKNAPAVSGRLTLQQALDRLLAGSGLIAVREGGTFIVTPSAPPTAPTATTPQHLPDGSAGVLDEVLVTSQAQNRWPVAAGMSTITAHDIQRNPPANDLAELVRYQPGVSLTTGGSTGQHGNQRQINLRGMGPDNTLILIDGKPVLAREGVRMRRNGERDTRGDSNWVPADLVERVEVIRGPAAARYGSGAAGGVVNIITRKPADQLSGSWNVYVDRAEHREEQESRRSSFSISGPLAEPVSFRLYGNVAKSTADDLAINATASGTPLSPTSIPPAGRAGVRNRDLNGLLQWRLTPSQTLDMEVGFSRQGNIYTGERPNTEGNTALTKALARAGAETNSTIRRTASLTHRGQWSEGSSRMVLAYEEADRLYTPTGLMGSGEGHINTAEKSGKSALDNVFVQLEGTSSWQAGGIPQLTTFGLEMRNQSLDDPASMTASASAGAPIPGVETPRSGRASARSYALYLESHLELPGRIVLTPGFRFDHHKGLGSNGSPSLHGTYEVGAGLSLNAGIAKAFKAPDLYQANPHYLFYSTGNGCPVNWPRLGDGCYIQGNPQLQAEHSINKEIGMAYSHPRGLDASLNWFRNDYRNKIHAEAFDGIQPEILDDSTYLFRWGNAHRAIVQGLEGHLNLPLSHSEGSAGQQRLRLLNTFTYMQKNHNESNAQPLSVIPHFTLHSTLDWVASPSLSLQLTATFHGVQEARTLTLQGAQARHTLTKRAPYHLIGLSARQRLNASTHLGFGVRNLLDKRLFREVISISQTAGTAATSAAASYNEPGRSYYVQLSTSF</sequence>
<evidence type="ECO:0000256" key="17">
    <source>
        <dbReference type="SAM" id="SignalP"/>
    </source>
</evidence>
<keyword evidence="6 13" id="KW-0812">Transmembrane</keyword>
<dbReference type="GO" id="GO:0009279">
    <property type="term" value="C:cell outer membrane"/>
    <property type="evidence" value="ECO:0007669"/>
    <property type="project" value="UniProtKB-SubCell"/>
</dbReference>
<evidence type="ECO:0000259" key="18">
    <source>
        <dbReference type="SMART" id="SM00965"/>
    </source>
</evidence>
<comment type="subcellular location">
    <subcellularLocation>
        <location evidence="1 13">Cell outer membrane</location>
        <topology evidence="1 13">Multi-pass membrane protein</topology>
    </subcellularLocation>
</comment>
<keyword evidence="5" id="KW-0410">Iron transport</keyword>
<evidence type="ECO:0000256" key="7">
    <source>
        <dbReference type="ARBA" id="ARBA00022729"/>
    </source>
</evidence>
<keyword evidence="4 13" id="KW-1134">Transmembrane beta strand</keyword>
<name>A0A1M5BUI5_9BURK</name>
<dbReference type="GO" id="GO:0015344">
    <property type="term" value="F:siderophore uptake transmembrane transporter activity"/>
    <property type="evidence" value="ECO:0007669"/>
    <property type="project" value="TreeGrafter"/>
</dbReference>
<feature type="short sequence motif" description="TonB C-terminal box" evidence="14">
    <location>
        <begin position="834"/>
        <end position="851"/>
    </location>
</feature>
<organism evidence="19 20">
    <name type="scientific">Lampropedia hyalina DSM 16112</name>
    <dbReference type="NCBI Taxonomy" id="1122156"/>
    <lineage>
        <taxon>Bacteria</taxon>
        <taxon>Pseudomonadati</taxon>
        <taxon>Pseudomonadota</taxon>
        <taxon>Betaproteobacteria</taxon>
        <taxon>Burkholderiales</taxon>
        <taxon>Comamonadaceae</taxon>
        <taxon>Lampropedia</taxon>
    </lineage>
</organism>
<accession>A0A1M5BUI5</accession>
<dbReference type="GO" id="GO:0042931">
    <property type="term" value="F:enterobactin transmembrane transporter activity"/>
    <property type="evidence" value="ECO:0007669"/>
    <property type="project" value="TreeGrafter"/>
</dbReference>
<evidence type="ECO:0000256" key="6">
    <source>
        <dbReference type="ARBA" id="ARBA00022692"/>
    </source>
</evidence>
<dbReference type="Pfam" id="PF00593">
    <property type="entry name" value="TonB_dep_Rec_b-barrel"/>
    <property type="match status" value="1"/>
</dbReference>
<keyword evidence="9 15" id="KW-0798">TonB box</keyword>
<feature type="domain" description="Secretin/TonB short N-terminal" evidence="18">
    <location>
        <begin position="57"/>
        <end position="107"/>
    </location>
</feature>
<evidence type="ECO:0000256" key="11">
    <source>
        <dbReference type="ARBA" id="ARBA00023170"/>
    </source>
</evidence>
<dbReference type="PANTHER" id="PTHR30069">
    <property type="entry name" value="TONB-DEPENDENT OUTER MEMBRANE RECEPTOR"/>
    <property type="match status" value="1"/>
</dbReference>
<evidence type="ECO:0000256" key="9">
    <source>
        <dbReference type="ARBA" id="ARBA00023077"/>
    </source>
</evidence>
<dbReference type="Pfam" id="PF07660">
    <property type="entry name" value="STN"/>
    <property type="match status" value="1"/>
</dbReference>
<proteinExistence type="inferred from homology"/>
<keyword evidence="11 19" id="KW-0675">Receptor</keyword>
<dbReference type="InterPro" id="IPR012910">
    <property type="entry name" value="Plug_dom"/>
</dbReference>
<dbReference type="CDD" id="cd01347">
    <property type="entry name" value="ligand_gated_channel"/>
    <property type="match status" value="1"/>
</dbReference>